<evidence type="ECO:0000256" key="1">
    <source>
        <dbReference type="SAM" id="MobiDB-lite"/>
    </source>
</evidence>
<evidence type="ECO:0000313" key="2">
    <source>
        <dbReference type="EMBL" id="OSM04102.1"/>
    </source>
</evidence>
<name>A0A1Y2K6Y1_9PROT</name>
<keyword evidence="3" id="KW-1185">Reference proteome</keyword>
<dbReference type="AlphaFoldDB" id="A0A1Y2K6Y1"/>
<comment type="caution">
    <text evidence="2">The sequence shown here is derived from an EMBL/GenBank/DDBJ whole genome shotgun (WGS) entry which is preliminary data.</text>
</comment>
<accession>A0A1Y2K6Y1</accession>
<reference evidence="2 3" key="1">
    <citation type="journal article" date="2016" name="BMC Genomics">
        <title>Combined genomic and structural analyses of a cultured magnetotactic bacterium reveals its niche adaptation to a dynamic environment.</title>
        <authorList>
            <person name="Araujo A.C."/>
            <person name="Morillo V."/>
            <person name="Cypriano J."/>
            <person name="Teixeira L.C."/>
            <person name="Leao P."/>
            <person name="Lyra S."/>
            <person name="Almeida L.G."/>
            <person name="Bazylinski D.A."/>
            <person name="Vasconcellos A.T."/>
            <person name="Abreu F."/>
            <person name="Lins U."/>
        </authorList>
    </citation>
    <scope>NUCLEOTIDE SEQUENCE [LARGE SCALE GENOMIC DNA]</scope>
    <source>
        <strain evidence="2 3">IT-1</strain>
    </source>
</reference>
<organism evidence="2 3">
    <name type="scientific">Magnetofaba australis IT-1</name>
    <dbReference type="NCBI Taxonomy" id="1434232"/>
    <lineage>
        <taxon>Bacteria</taxon>
        <taxon>Pseudomonadati</taxon>
        <taxon>Pseudomonadota</taxon>
        <taxon>Magnetococcia</taxon>
        <taxon>Magnetococcales</taxon>
        <taxon>Magnetococcaceae</taxon>
        <taxon>Magnetofaba</taxon>
    </lineage>
</organism>
<proteinExistence type="predicted"/>
<sequence>MCGGQTGVKVHRAQLTPAHRAHTHRAGEGGGAAHVLQRQRAAEAHRVGHAHRGRSQHREGIHAIGGGPGQRERAAGGQSQTIGLAHAIACEQVEPSVAQGERSACADGPRAAQVNLVANLHRARSADIRRQIVGGPGALHGEPGAVDEAQISVLRDVTAGGGSAQRGGIPQRHRAATLADGDQVRAVGAAKGERGEAVGQQIQLRLGQVQIARRAVAEADAAIGGLGLNGERAGTAHRRIQRHGVGGEGHRARLGADRRIRREQRPGAGGQQGQIASAQHSDASAVGAEGHIARAGQRDGLPGALLNGPRDVQITAIAQIDRAHTAIDQTQPTADDGVNGVAIRPHAGSGAQNHAPRRIDVGVGVAAVQNRAAVAGNGDGVGVAIGAAQPAQSDIRRRGDGDFARAAVDQRAVGHVQATGVIGVGIRAQGDVGIGGDRAPCAELHIAPRAQAHHAATAGDGAVHHQIRLAVHRQGDGVLHVDGRARAAVLHGEAGGGGDAHRPRKPIGDGVDGDLVAVAQCDRPRRALGDGERIHIAGEAHRAARLESRHIAGDGGSRHAAASGQSDIALRPGVEGRGADGALSGGEGDVVGVAIGVGDDALHADVAARREAERAIGGGAGGDGDIVLFGDHRIACAGEAQAQGIDAGVERGHRGAAQVQIRRIDGVAV</sequence>
<dbReference type="EMBL" id="LVJN01000019">
    <property type="protein sequence ID" value="OSM04102.1"/>
    <property type="molecule type" value="Genomic_DNA"/>
</dbReference>
<feature type="region of interest" description="Disordered" evidence="1">
    <location>
        <begin position="16"/>
        <end position="75"/>
    </location>
</feature>
<evidence type="ECO:0000313" key="3">
    <source>
        <dbReference type="Proteomes" id="UP000194003"/>
    </source>
</evidence>
<dbReference type="Proteomes" id="UP000194003">
    <property type="component" value="Unassembled WGS sequence"/>
</dbReference>
<protein>
    <submittedName>
        <fullName evidence="2">Putative PE-PGRS family protein</fullName>
    </submittedName>
</protein>
<gene>
    <name evidence="2" type="ORF">MAIT1_03632</name>
</gene>
<feature type="region of interest" description="Disordered" evidence="1">
    <location>
        <begin position="264"/>
        <end position="287"/>
    </location>
</feature>